<feature type="region of interest" description="Disordered" evidence="1">
    <location>
        <begin position="38"/>
        <end position="60"/>
    </location>
</feature>
<dbReference type="EMBL" id="JBAMIC010000021">
    <property type="protein sequence ID" value="KAK7092927.1"/>
    <property type="molecule type" value="Genomic_DNA"/>
</dbReference>
<evidence type="ECO:0000256" key="1">
    <source>
        <dbReference type="SAM" id="MobiDB-lite"/>
    </source>
</evidence>
<evidence type="ECO:0000313" key="3">
    <source>
        <dbReference type="Proteomes" id="UP001374579"/>
    </source>
</evidence>
<keyword evidence="3" id="KW-1185">Reference proteome</keyword>
<sequence>MHARQIIRTLFCQSGWSFSRRQFATILSKRYLPHRAMSCQTQANLQPKSPDADDKESGKEKKHRSFVEVYDLKSVNLRLTEDSTPYCATVIHPGLSPEAISRNGHPSLPSILKAASACRMYAMHMPANDSGETFFQYDQITSHCFTFISSSLVNISLHMYTSSVPKWPLEVKLQGGHMGRTSLSTVSSMTSPADPERRELMRQINQVVLVDKETRRPIPIEDKWRNLYQSQCVRGEPLIIKRQDVPESGPLSVYQVKIAWSDTDNYNHTNFASYPRFAVDAVHDAVRLGKLEGHLSQAEISSGISQVKTAYLGECVEGDVLKIQVWSVEGYDRTVLCSMEKDGQVINQVTLTFHGPGNSL</sequence>
<reference evidence="2 3" key="1">
    <citation type="submission" date="2024-02" db="EMBL/GenBank/DDBJ databases">
        <title>Chromosome-scale genome assembly of the rough periwinkle Littorina saxatilis.</title>
        <authorList>
            <person name="De Jode A."/>
            <person name="Faria R."/>
            <person name="Formenti G."/>
            <person name="Sims Y."/>
            <person name="Smith T.P."/>
            <person name="Tracey A."/>
            <person name="Wood J.M.D."/>
            <person name="Zagrodzka Z.B."/>
            <person name="Johannesson K."/>
            <person name="Butlin R.K."/>
            <person name="Leder E.H."/>
        </authorList>
    </citation>
    <scope>NUCLEOTIDE SEQUENCE [LARGE SCALE GENOMIC DNA]</scope>
    <source>
        <strain evidence="2">Snail1</strain>
        <tissue evidence="2">Muscle</tissue>
    </source>
</reference>
<dbReference type="Proteomes" id="UP001374579">
    <property type="component" value="Unassembled WGS sequence"/>
</dbReference>
<dbReference type="PANTHER" id="PTHR34487:SF1">
    <property type="entry name" value="ACYL-ACP THIOESTERASE"/>
    <property type="match status" value="1"/>
</dbReference>
<dbReference type="PANTHER" id="PTHR34487">
    <property type="entry name" value="ACYL-ACP THIOESTERASE"/>
    <property type="match status" value="1"/>
</dbReference>
<feature type="compositionally biased region" description="Basic and acidic residues" evidence="1">
    <location>
        <begin position="50"/>
        <end position="59"/>
    </location>
</feature>
<accession>A0AAN9G314</accession>
<protein>
    <submittedName>
        <fullName evidence="2">Uncharacterized protein</fullName>
    </submittedName>
</protein>
<gene>
    <name evidence="2" type="ORF">V1264_008602</name>
</gene>
<dbReference type="InterPro" id="IPR029069">
    <property type="entry name" value="HotDog_dom_sf"/>
</dbReference>
<dbReference type="AlphaFoldDB" id="A0AAN9G314"/>
<organism evidence="2 3">
    <name type="scientific">Littorina saxatilis</name>
    <dbReference type="NCBI Taxonomy" id="31220"/>
    <lineage>
        <taxon>Eukaryota</taxon>
        <taxon>Metazoa</taxon>
        <taxon>Spiralia</taxon>
        <taxon>Lophotrochozoa</taxon>
        <taxon>Mollusca</taxon>
        <taxon>Gastropoda</taxon>
        <taxon>Caenogastropoda</taxon>
        <taxon>Littorinimorpha</taxon>
        <taxon>Littorinoidea</taxon>
        <taxon>Littorinidae</taxon>
        <taxon>Littorina</taxon>
    </lineage>
</organism>
<comment type="caution">
    <text evidence="2">The sequence shown here is derived from an EMBL/GenBank/DDBJ whole genome shotgun (WGS) entry which is preliminary data.</text>
</comment>
<dbReference type="Gene3D" id="3.10.129.10">
    <property type="entry name" value="Hotdog Thioesterase"/>
    <property type="match status" value="1"/>
</dbReference>
<feature type="compositionally biased region" description="Polar residues" evidence="1">
    <location>
        <begin position="38"/>
        <end position="47"/>
    </location>
</feature>
<evidence type="ECO:0000313" key="2">
    <source>
        <dbReference type="EMBL" id="KAK7092927.1"/>
    </source>
</evidence>
<proteinExistence type="predicted"/>
<name>A0AAN9G314_9CAEN</name>
<dbReference type="SUPFAM" id="SSF54637">
    <property type="entry name" value="Thioesterase/thiol ester dehydrase-isomerase"/>
    <property type="match status" value="1"/>
</dbReference>